<comment type="caution">
    <text evidence="2">The sequence shown here is derived from an EMBL/GenBank/DDBJ whole genome shotgun (WGS) entry which is preliminary data.</text>
</comment>
<dbReference type="GO" id="GO:0005524">
    <property type="term" value="F:ATP binding"/>
    <property type="evidence" value="ECO:0007669"/>
    <property type="project" value="InterPro"/>
</dbReference>
<dbReference type="GO" id="GO:0003677">
    <property type="term" value="F:DNA binding"/>
    <property type="evidence" value="ECO:0007669"/>
    <property type="project" value="InterPro"/>
</dbReference>
<evidence type="ECO:0000313" key="2">
    <source>
        <dbReference type="EMBL" id="GAH11613.1"/>
    </source>
</evidence>
<feature type="non-terminal residue" evidence="2">
    <location>
        <position position="176"/>
    </location>
</feature>
<accession>X1ESK9</accession>
<sequence>MFNEFARYEEDFKAWCQDGYPTDFPDTYRYIDFLSDPTNDQAPREGALWPHQWEAFLRVVYSYEVLGKKTIGEHGLLLNIVTGGGKTADIAAIIAWLRISHGVQKCLLLCPNLIVRDRLEEDFENGKVFKDRDLLPDWSTARPQDFDLTTLGGGKSSGWASLLGTSIVLGNIHQFY</sequence>
<protein>
    <recommendedName>
        <fullName evidence="1">Helicase/UvrB N-terminal domain-containing protein</fullName>
    </recommendedName>
</protein>
<gene>
    <name evidence="2" type="ORF">S01H4_58006</name>
</gene>
<name>X1ESK9_9ZZZZ</name>
<dbReference type="AlphaFoldDB" id="X1ESK9"/>
<dbReference type="Pfam" id="PF04851">
    <property type="entry name" value="ResIII"/>
    <property type="match status" value="1"/>
</dbReference>
<dbReference type="Gene3D" id="3.40.50.300">
    <property type="entry name" value="P-loop containing nucleotide triphosphate hydrolases"/>
    <property type="match status" value="1"/>
</dbReference>
<dbReference type="SUPFAM" id="SSF52540">
    <property type="entry name" value="P-loop containing nucleoside triphosphate hydrolases"/>
    <property type="match status" value="1"/>
</dbReference>
<dbReference type="EMBL" id="BART01033835">
    <property type="protein sequence ID" value="GAH11613.1"/>
    <property type="molecule type" value="Genomic_DNA"/>
</dbReference>
<dbReference type="InterPro" id="IPR006935">
    <property type="entry name" value="Helicase/UvrB_N"/>
</dbReference>
<dbReference type="GO" id="GO:0016787">
    <property type="term" value="F:hydrolase activity"/>
    <property type="evidence" value="ECO:0007669"/>
    <property type="project" value="InterPro"/>
</dbReference>
<feature type="domain" description="Helicase/UvrB N-terminal" evidence="1">
    <location>
        <begin position="48"/>
        <end position="126"/>
    </location>
</feature>
<evidence type="ECO:0000259" key="1">
    <source>
        <dbReference type="Pfam" id="PF04851"/>
    </source>
</evidence>
<organism evidence="2">
    <name type="scientific">marine sediment metagenome</name>
    <dbReference type="NCBI Taxonomy" id="412755"/>
    <lineage>
        <taxon>unclassified sequences</taxon>
        <taxon>metagenomes</taxon>
        <taxon>ecological metagenomes</taxon>
    </lineage>
</organism>
<reference evidence="2" key="1">
    <citation type="journal article" date="2014" name="Front. Microbiol.">
        <title>High frequency of phylogenetically diverse reductive dehalogenase-homologous genes in deep subseafloor sedimentary metagenomes.</title>
        <authorList>
            <person name="Kawai M."/>
            <person name="Futagami T."/>
            <person name="Toyoda A."/>
            <person name="Takaki Y."/>
            <person name="Nishi S."/>
            <person name="Hori S."/>
            <person name="Arai W."/>
            <person name="Tsubouchi T."/>
            <person name="Morono Y."/>
            <person name="Uchiyama I."/>
            <person name="Ito T."/>
            <person name="Fujiyama A."/>
            <person name="Inagaki F."/>
            <person name="Takami H."/>
        </authorList>
    </citation>
    <scope>NUCLEOTIDE SEQUENCE</scope>
    <source>
        <strain evidence="2">Expedition CK06-06</strain>
    </source>
</reference>
<dbReference type="InterPro" id="IPR027417">
    <property type="entry name" value="P-loop_NTPase"/>
</dbReference>
<proteinExistence type="predicted"/>